<feature type="chain" id="PRO_5029527648" evidence="1">
    <location>
        <begin position="29"/>
        <end position="86"/>
    </location>
</feature>
<dbReference type="AlphaFoldDB" id="A0A7J9GTT0"/>
<reference evidence="2 3" key="1">
    <citation type="journal article" date="2019" name="Genome Biol. Evol.">
        <title>Insights into the evolution of the New World diploid cottons (Gossypium, subgenus Houzingenia) based on genome sequencing.</title>
        <authorList>
            <person name="Grover C.E."/>
            <person name="Arick M.A. 2nd"/>
            <person name="Thrash A."/>
            <person name="Conover J.L."/>
            <person name="Sanders W.S."/>
            <person name="Peterson D.G."/>
            <person name="Frelichowski J.E."/>
            <person name="Scheffler J.A."/>
            <person name="Scheffler B.E."/>
            <person name="Wendel J.F."/>
        </authorList>
    </citation>
    <scope>NUCLEOTIDE SEQUENCE [LARGE SCALE GENOMIC DNA]</scope>
    <source>
        <strain evidence="2">0</strain>
        <tissue evidence="2">Leaf</tissue>
    </source>
</reference>
<keyword evidence="1" id="KW-0732">Signal</keyword>
<dbReference type="EMBL" id="JABFAD010000006">
    <property type="protein sequence ID" value="MBA0800979.1"/>
    <property type="molecule type" value="Genomic_DNA"/>
</dbReference>
<feature type="signal peptide" evidence="1">
    <location>
        <begin position="1"/>
        <end position="28"/>
    </location>
</feature>
<comment type="caution">
    <text evidence="2">The sequence shown here is derived from an EMBL/GenBank/DDBJ whole genome shotgun (WGS) entry which is preliminary data.</text>
</comment>
<protein>
    <submittedName>
        <fullName evidence="2">Uncharacterized protein</fullName>
    </submittedName>
</protein>
<evidence type="ECO:0000313" key="3">
    <source>
        <dbReference type="Proteomes" id="UP000593560"/>
    </source>
</evidence>
<evidence type="ECO:0000256" key="1">
    <source>
        <dbReference type="SAM" id="SignalP"/>
    </source>
</evidence>
<evidence type="ECO:0000313" key="2">
    <source>
        <dbReference type="EMBL" id="MBA0800979.1"/>
    </source>
</evidence>
<keyword evidence="3" id="KW-1185">Reference proteome</keyword>
<name>A0A7J9GTT0_9ROSI</name>
<organism evidence="2 3">
    <name type="scientific">Gossypium harknessii</name>
    <dbReference type="NCBI Taxonomy" id="34285"/>
    <lineage>
        <taxon>Eukaryota</taxon>
        <taxon>Viridiplantae</taxon>
        <taxon>Streptophyta</taxon>
        <taxon>Embryophyta</taxon>
        <taxon>Tracheophyta</taxon>
        <taxon>Spermatophyta</taxon>
        <taxon>Magnoliopsida</taxon>
        <taxon>eudicotyledons</taxon>
        <taxon>Gunneridae</taxon>
        <taxon>Pentapetalae</taxon>
        <taxon>rosids</taxon>
        <taxon>malvids</taxon>
        <taxon>Malvales</taxon>
        <taxon>Malvaceae</taxon>
        <taxon>Malvoideae</taxon>
        <taxon>Gossypium</taxon>
    </lineage>
</organism>
<sequence length="86" mass="9382">MQLSWRPRSGSDGLIVCLIAVLFSQGLGAKEGILGINDDRAIVETRRQLESSETLLNTNVSSVVFQANNFCILCCFAYSQPIDSTV</sequence>
<gene>
    <name evidence="2" type="ORF">Gohar_011378</name>
</gene>
<dbReference type="Proteomes" id="UP000593560">
    <property type="component" value="Unassembled WGS sequence"/>
</dbReference>
<accession>A0A7J9GTT0</accession>
<proteinExistence type="predicted"/>